<evidence type="ECO:0000313" key="5">
    <source>
        <dbReference type="Proteomes" id="UP000030681"/>
    </source>
</evidence>
<dbReference type="KEGG" id="pvv:PVVCY_0300350"/>
<dbReference type="Proteomes" id="UP000290582">
    <property type="component" value="Chromosome PVVCY_03"/>
</dbReference>
<dbReference type="InterPro" id="IPR012340">
    <property type="entry name" value="NA-bd_OB-fold"/>
</dbReference>
<proteinExistence type="predicted"/>
<gene>
    <name evidence="4" type="ORF">PVVCY_0300350</name>
    <name evidence="3" type="ORF">YYE_04608</name>
</gene>
<dbReference type="InterPro" id="IPR012337">
    <property type="entry name" value="RNaseH-like_sf"/>
</dbReference>
<dbReference type="GO" id="GO:0003676">
    <property type="term" value="F:nucleic acid binding"/>
    <property type="evidence" value="ECO:0007669"/>
    <property type="project" value="InterPro"/>
</dbReference>
<evidence type="ECO:0000313" key="6">
    <source>
        <dbReference type="Proteomes" id="UP000290582"/>
    </source>
</evidence>
<reference evidence="3 5" key="1">
    <citation type="submission" date="2013-02" db="EMBL/GenBank/DDBJ databases">
        <title>The Genome Sequence of Plasmodium vinckei vinckei.</title>
        <authorList>
            <consortium name="The Broad Institute Genome Sequencing Platform"/>
            <consortium name="The Broad Institute Genome Sequencing Center for Infectious Disease"/>
            <person name="Neafsey D."/>
            <person name="Cheeseman I."/>
            <person name="Volkman S."/>
            <person name="Adams J."/>
            <person name="Walker B."/>
            <person name="Young S.K."/>
            <person name="Zeng Q."/>
            <person name="Gargeya S."/>
            <person name="Fitzgerald M."/>
            <person name="Haas B."/>
            <person name="Abouelleil A."/>
            <person name="Alvarado L."/>
            <person name="Arachchi H.M."/>
            <person name="Berlin A.M."/>
            <person name="Chapman S.B."/>
            <person name="Dewar J."/>
            <person name="Goldberg J."/>
            <person name="Griggs A."/>
            <person name="Gujja S."/>
            <person name="Hansen M."/>
            <person name="Howarth C."/>
            <person name="Imamovic A."/>
            <person name="Larimer J."/>
            <person name="McCowan C."/>
            <person name="Murphy C."/>
            <person name="Neiman D."/>
            <person name="Pearson M."/>
            <person name="Priest M."/>
            <person name="Roberts A."/>
            <person name="Saif S."/>
            <person name="Shea T."/>
            <person name="Sisk P."/>
            <person name="Sykes S."/>
            <person name="Wortman J."/>
            <person name="Nusbaum C."/>
            <person name="Birren B."/>
        </authorList>
    </citation>
    <scope>NUCLEOTIDE SEQUENCE [LARGE SCALE GENOMIC DNA]</scope>
    <source>
        <strain evidence="5">vinckei</strain>
        <strain evidence="3">Vinckei</strain>
    </source>
</reference>
<dbReference type="PANTHER" id="PTHR46814">
    <property type="entry name" value="EGALITARIAN, ISOFORM B"/>
    <property type="match status" value="1"/>
</dbReference>
<dbReference type="EMBL" id="KL446956">
    <property type="protein sequence ID" value="KEG00424.1"/>
    <property type="molecule type" value="Genomic_DNA"/>
</dbReference>
<dbReference type="SMART" id="SM00316">
    <property type="entry name" value="S1"/>
    <property type="match status" value="1"/>
</dbReference>
<keyword evidence="4" id="KW-0540">Nuclease</keyword>
<dbReference type="Proteomes" id="UP000030681">
    <property type="component" value="Unassembled WGS sequence"/>
</dbReference>
<accession>A0A081I9R6</accession>
<dbReference type="RefSeq" id="XP_008626467.1">
    <property type="nucleotide sequence ID" value="XM_008628245.1"/>
</dbReference>
<dbReference type="Gene3D" id="3.30.420.10">
    <property type="entry name" value="Ribonuclease H-like superfamily/Ribonuclease H"/>
    <property type="match status" value="1"/>
</dbReference>
<evidence type="ECO:0000259" key="2">
    <source>
        <dbReference type="SMART" id="SM00474"/>
    </source>
</evidence>
<name>A0A081I9R6_PLAVN</name>
<dbReference type="InterPro" id="IPR003029">
    <property type="entry name" value="S1_domain"/>
</dbReference>
<evidence type="ECO:0000313" key="4">
    <source>
        <dbReference type="EMBL" id="VEV54763.1"/>
    </source>
</evidence>
<keyword evidence="4" id="KW-0378">Hydrolase</keyword>
<dbReference type="AlphaFoldDB" id="A0A081I9R6"/>
<evidence type="ECO:0000313" key="3">
    <source>
        <dbReference type="EMBL" id="KEG00424.1"/>
    </source>
</evidence>
<dbReference type="GO" id="GO:0008408">
    <property type="term" value="F:3'-5' exonuclease activity"/>
    <property type="evidence" value="ECO:0007669"/>
    <property type="project" value="InterPro"/>
</dbReference>
<dbReference type="GO" id="GO:0006139">
    <property type="term" value="P:nucleobase-containing compound metabolic process"/>
    <property type="evidence" value="ECO:0007669"/>
    <property type="project" value="InterPro"/>
</dbReference>
<dbReference type="EMBL" id="LR215059">
    <property type="protein sequence ID" value="VEV54763.1"/>
    <property type="molecule type" value="Genomic_DNA"/>
</dbReference>
<reference evidence="4 6" key="2">
    <citation type="submission" date="2019-01" db="EMBL/GenBank/DDBJ databases">
        <authorList>
            <person name="Ramaprasad A."/>
        </authorList>
    </citation>
    <scope>NUCLEOTIDE SEQUENCE [LARGE SCALE GENOMIC DNA]</scope>
</reference>
<feature type="domain" description="3'-5' exonuclease" evidence="2">
    <location>
        <begin position="45"/>
        <end position="234"/>
    </location>
</feature>
<evidence type="ECO:0000259" key="1">
    <source>
        <dbReference type="SMART" id="SM00316"/>
    </source>
</evidence>
<feature type="domain" description="S1 motif" evidence="1">
    <location>
        <begin position="312"/>
        <end position="373"/>
    </location>
</feature>
<dbReference type="GeneID" id="19962814"/>
<dbReference type="SUPFAM" id="SSF50249">
    <property type="entry name" value="Nucleic acid-binding proteins"/>
    <property type="match status" value="1"/>
</dbReference>
<protein>
    <submittedName>
        <fullName evidence="4">3'-5' exonuclease, putative</fullName>
    </submittedName>
</protein>
<dbReference type="VEuPathDB" id="PlasmoDB:PVVCY_0300350"/>
<dbReference type="OrthoDB" id="368776at2759"/>
<dbReference type="InterPro" id="IPR002562">
    <property type="entry name" value="3'-5'_exonuclease_dom"/>
</dbReference>
<dbReference type="SMART" id="SM00474">
    <property type="entry name" value="35EXOc"/>
    <property type="match status" value="1"/>
</dbReference>
<keyword evidence="4" id="KW-0269">Exonuclease</keyword>
<dbReference type="SUPFAM" id="SSF53098">
    <property type="entry name" value="Ribonuclease H-like"/>
    <property type="match status" value="1"/>
</dbReference>
<dbReference type="InterPro" id="IPR036397">
    <property type="entry name" value="RNaseH_sf"/>
</dbReference>
<dbReference type="Pfam" id="PF01612">
    <property type="entry name" value="DNA_pol_A_exo1"/>
    <property type="match status" value="1"/>
</dbReference>
<organism evidence="3 5">
    <name type="scientific">Plasmodium vinckei vinckei</name>
    <dbReference type="NCBI Taxonomy" id="54757"/>
    <lineage>
        <taxon>Eukaryota</taxon>
        <taxon>Sar</taxon>
        <taxon>Alveolata</taxon>
        <taxon>Apicomplexa</taxon>
        <taxon>Aconoidasida</taxon>
        <taxon>Haemosporida</taxon>
        <taxon>Plasmodiidae</taxon>
        <taxon>Plasmodium</taxon>
        <taxon>Plasmodium (Vinckeia)</taxon>
    </lineage>
</organism>
<dbReference type="PANTHER" id="PTHR46814:SF1">
    <property type="entry name" value="EGALITARIAN, ISOFORM B"/>
    <property type="match status" value="1"/>
</dbReference>
<sequence length="385" mass="45321">MYRYLEKCASCIRLKRRISSTSYGYLNLSVNDKVVRYFDDLKKNIIYINDSKECKKYINEIEKNAMNENLKIIGLDIEGYKIGKNGTVSIIQVCAKDIYIFDLYKCDNSYMFAKYLKELFENKNIIKVTHDCREDCSILFNQYNINLNNIFDTQIAYNLILKKSKKELYQISYDDLLYKCLFLNNNHKIYFHKIISLDNKIYLKRPISKELIHYAVQDVLYLKPLMLNLVDTLHNIENIPGEVNESDENNTNINYDQIGKHSKLNLDLCKDTQHIIEENNNFHLINYVIEKSQKYIDYQYLNSHIKNEKHLQKGMIIEGMIVSCNNINLYVKLNLSKRGVIKNFMNNTYEIGDIVKCVILDFCENDFIKLGLLDSSTSEMTTTPK</sequence>